<dbReference type="PANTHER" id="PTHR22939">
    <property type="entry name" value="SERINE PROTEASE FAMILY S1C HTRA-RELATED"/>
    <property type="match status" value="1"/>
</dbReference>
<dbReference type="InterPro" id="IPR001478">
    <property type="entry name" value="PDZ"/>
</dbReference>
<evidence type="ECO:0000256" key="7">
    <source>
        <dbReference type="ARBA" id="ARBA00022801"/>
    </source>
</evidence>
<dbReference type="PROSITE" id="PS50106">
    <property type="entry name" value="PDZ"/>
    <property type="match status" value="2"/>
</dbReference>
<dbReference type="GO" id="GO:0004252">
    <property type="term" value="F:serine-type endopeptidase activity"/>
    <property type="evidence" value="ECO:0007669"/>
    <property type="project" value="InterPro"/>
</dbReference>
<dbReference type="MEROPS" id="S01.274"/>
<evidence type="ECO:0000256" key="1">
    <source>
        <dbReference type="ARBA" id="ARBA00001772"/>
    </source>
</evidence>
<dbReference type="InterPro" id="IPR009003">
    <property type="entry name" value="Peptidase_S1_PA"/>
</dbReference>
<dbReference type="PRINTS" id="PR00834">
    <property type="entry name" value="PROTEASES2C"/>
</dbReference>
<name>D4G7J7_RIEPU</name>
<feature type="active site" description="Charge relay system" evidence="9">
    <location>
        <position position="244"/>
    </location>
</feature>
<dbReference type="SUPFAM" id="SSF50494">
    <property type="entry name" value="Trypsin-like serine proteases"/>
    <property type="match status" value="1"/>
</dbReference>
<evidence type="ECO:0000256" key="6">
    <source>
        <dbReference type="ARBA" id="ARBA00022737"/>
    </source>
</evidence>
<keyword evidence="8" id="KW-0720">Serine protease</keyword>
<accession>D4G7J7</accession>
<proteinExistence type="inferred from homology"/>
<evidence type="ECO:0000256" key="2">
    <source>
        <dbReference type="ARBA" id="ARBA00010541"/>
    </source>
</evidence>
<dbReference type="EC" id="3.4.21.107" evidence="3"/>
<dbReference type="Pfam" id="PF00595">
    <property type="entry name" value="PDZ"/>
    <property type="match status" value="1"/>
</dbReference>
<feature type="active site" description="Charge relay system" evidence="9">
    <location>
        <position position="162"/>
    </location>
</feature>
<protein>
    <recommendedName>
        <fullName evidence="3">peptidase Do</fullName>
        <ecNumber evidence="3">3.4.21.107</ecNumber>
    </recommendedName>
</protein>
<comment type="similarity">
    <text evidence="2">Belongs to the peptidase S1C family.</text>
</comment>
<dbReference type="Proteomes" id="UP000001700">
    <property type="component" value="Chromosome"/>
</dbReference>
<evidence type="ECO:0000256" key="3">
    <source>
        <dbReference type="ARBA" id="ARBA00013035"/>
    </source>
</evidence>
<dbReference type="FunFam" id="2.40.10.120:FF:000001">
    <property type="entry name" value="Periplasmic serine endoprotease DegP-like"/>
    <property type="match status" value="1"/>
</dbReference>
<dbReference type="InterPro" id="IPR001940">
    <property type="entry name" value="Peptidase_S1C"/>
</dbReference>
<keyword evidence="5" id="KW-0732">Signal</keyword>
<keyword evidence="7 12" id="KW-0378">Hydrolase</keyword>
<dbReference type="STRING" id="515618.RIEPE_0024"/>
<dbReference type="PANTHER" id="PTHR22939:SF101">
    <property type="entry name" value="PERIPLASMIC PH-DEPENDENT SERINE ENDOPROTEASE DEGQ"/>
    <property type="match status" value="1"/>
</dbReference>
<dbReference type="SUPFAM" id="SSF50156">
    <property type="entry name" value="PDZ domain-like"/>
    <property type="match status" value="2"/>
</dbReference>
<feature type="binding site" evidence="10">
    <location>
        <begin position="260"/>
        <end position="264"/>
    </location>
    <ligand>
        <name>substrate</name>
    </ligand>
</feature>
<dbReference type="GO" id="GO:0006515">
    <property type="term" value="P:protein quality control for misfolded or incompletely synthesized proteins"/>
    <property type="evidence" value="ECO:0007669"/>
    <property type="project" value="TreeGrafter"/>
</dbReference>
<keyword evidence="6" id="KW-0677">Repeat</keyword>
<keyword evidence="4 12" id="KW-0645">Protease</keyword>
<dbReference type="InterPro" id="IPR011782">
    <property type="entry name" value="Pept_S1C_Do"/>
</dbReference>
<dbReference type="OrthoDB" id="9758917at2"/>
<evidence type="ECO:0000313" key="13">
    <source>
        <dbReference type="Proteomes" id="UP000001700"/>
    </source>
</evidence>
<evidence type="ECO:0000256" key="10">
    <source>
        <dbReference type="PIRSR" id="PIRSR611782-2"/>
    </source>
</evidence>
<organism evidence="12 13">
    <name type="scientific">Riesia pediculicola (strain USDA)</name>
    <dbReference type="NCBI Taxonomy" id="515618"/>
    <lineage>
        <taxon>Bacteria</taxon>
        <taxon>Pseudomonadati</taxon>
        <taxon>Pseudomonadota</taxon>
        <taxon>Gammaproteobacteria</taxon>
        <taxon>Enterobacterales</taxon>
        <taxon>Enterobacteriaceae</taxon>
        <taxon>Candidatus Riesia</taxon>
    </lineage>
</organism>
<keyword evidence="13" id="KW-1185">Reference proteome</keyword>
<feature type="domain" description="PDZ" evidence="11">
    <location>
        <begin position="395"/>
        <end position="476"/>
    </location>
</feature>
<feature type="binding site" evidence="10">
    <location>
        <begin position="299"/>
        <end position="303"/>
    </location>
    <ligand>
        <name>substrate</name>
    </ligand>
</feature>
<dbReference type="SMART" id="SM00228">
    <property type="entry name" value="PDZ"/>
    <property type="match status" value="2"/>
</dbReference>
<comment type="catalytic activity">
    <reaction evidence="1">
        <text>Acts on substrates that are at least partially unfolded. The cleavage site P1 residue is normally between a pair of hydrophobic residues, such as Val-|-Val.</text>
        <dbReference type="EC" id="3.4.21.107"/>
    </reaction>
</comment>
<dbReference type="NCBIfam" id="TIGR02037">
    <property type="entry name" value="degP_htrA_DO"/>
    <property type="match status" value="1"/>
</dbReference>
<dbReference type="Pfam" id="PF13180">
    <property type="entry name" value="PDZ_2"/>
    <property type="match status" value="1"/>
</dbReference>
<evidence type="ECO:0000256" key="5">
    <source>
        <dbReference type="ARBA" id="ARBA00022729"/>
    </source>
</evidence>
<dbReference type="InterPro" id="IPR036034">
    <property type="entry name" value="PDZ_sf"/>
</dbReference>
<dbReference type="CDD" id="cd10839">
    <property type="entry name" value="cpPDZ1_DegP-like"/>
    <property type="match status" value="1"/>
</dbReference>
<dbReference type="HOGENOM" id="CLU_020120_1_1_6"/>
<dbReference type="AlphaFoldDB" id="D4G7J7"/>
<evidence type="ECO:0000313" key="12">
    <source>
        <dbReference type="EMBL" id="ADD79938.1"/>
    </source>
</evidence>
<dbReference type="Gene3D" id="2.40.10.120">
    <property type="match status" value="1"/>
</dbReference>
<evidence type="ECO:0000256" key="4">
    <source>
        <dbReference type="ARBA" id="ARBA00022670"/>
    </source>
</evidence>
<evidence type="ECO:0000256" key="9">
    <source>
        <dbReference type="PIRSR" id="PIRSR611782-1"/>
    </source>
</evidence>
<reference evidence="12" key="1">
    <citation type="submission" date="2008-05" db="EMBL/GenBank/DDBJ databases">
        <title>Genome sequence of Riesia pediculicola USDA.</title>
        <authorList>
            <person name="Kirkness E.F."/>
        </authorList>
    </citation>
    <scope>NUCLEOTIDE SEQUENCE [LARGE SCALE GENOMIC DNA]</scope>
    <source>
        <strain evidence="12">USDA</strain>
    </source>
</reference>
<dbReference type="EMBL" id="CP001085">
    <property type="protein sequence ID" value="ADD79938.1"/>
    <property type="molecule type" value="Genomic_DNA"/>
</dbReference>
<sequence>MKSFLNLIVSKKVLYEKDKSYIKKTKKNIVQFLIIVSIISIFSELQAINNICFKSSHQVIPSLAPMLERVLPTVVSIHVSGTKIHNQQIPEEFKFFFGPNFPSQQKSIRPFEGIGSGVIIDAEKGYVLTNNHVVDNAQDIQIQLNEGAEVSAQLIGKDSLTDVALLQIKNLNSNIFKKIHLKAIKIADSDKIKVGDFVVAVGNPFGLGQTATSGIVSALGRSGLNVEGIENFIQTDASINRGNSGGALVNLRGELIGINTAILAPGGGNIGIGFAIPSNMAKSLSNQIIRNGEVRRGVLGIKGTELTSDVAKALNIDVQKGAFVNEVIPYSPAHKAGIQPGDVIVNMDGKKINSFAELRAKVSIMEIGKLIKIGLLRKKKVVDVTVILERDNSSHVDLKKITISVLGATFSNGTIKQIRGVRVENVLPNSSAQSIGLKKNDLIINLNENRVKDIFEFRRIIEKNPTVLAFNIIRGDQSIYLLFRKHIN</sequence>
<feature type="binding site" evidence="10">
    <location>
        <position position="132"/>
    </location>
    <ligand>
        <name>substrate</name>
    </ligand>
</feature>
<dbReference type="RefSeq" id="WP_013087914.1">
    <property type="nucleotide sequence ID" value="NC_014109.1"/>
</dbReference>
<evidence type="ECO:0000256" key="8">
    <source>
        <dbReference type="ARBA" id="ARBA00022825"/>
    </source>
</evidence>
<dbReference type="eggNOG" id="COG0265">
    <property type="taxonomic scope" value="Bacteria"/>
</dbReference>
<dbReference type="GO" id="GO:0042597">
    <property type="term" value="C:periplasmic space"/>
    <property type="evidence" value="ECO:0007669"/>
    <property type="project" value="TreeGrafter"/>
</dbReference>
<dbReference type="Pfam" id="PF13365">
    <property type="entry name" value="Trypsin_2"/>
    <property type="match status" value="1"/>
</dbReference>
<feature type="domain" description="PDZ" evidence="11">
    <location>
        <begin position="288"/>
        <end position="379"/>
    </location>
</feature>
<dbReference type="FunFam" id="2.30.42.10:FF:000037">
    <property type="entry name" value="Periplasmic serine endoprotease DegP-like"/>
    <property type="match status" value="1"/>
</dbReference>
<dbReference type="Gene3D" id="2.30.42.10">
    <property type="match status" value="2"/>
</dbReference>
<dbReference type="FunFam" id="2.40.10.10:FF:000001">
    <property type="entry name" value="Periplasmic serine protease DegS"/>
    <property type="match status" value="1"/>
</dbReference>
<gene>
    <name evidence="12" type="ordered locus">RIEPE_0024</name>
</gene>
<feature type="binding site" evidence="10">
    <location>
        <position position="162"/>
    </location>
    <ligand>
        <name>substrate</name>
    </ligand>
</feature>
<feature type="active site" description="Charge relay system" evidence="9">
    <location>
        <position position="132"/>
    </location>
</feature>
<feature type="binding site" evidence="10">
    <location>
        <begin position="242"/>
        <end position="244"/>
    </location>
    <ligand>
        <name>substrate</name>
    </ligand>
</feature>
<evidence type="ECO:0000259" key="11">
    <source>
        <dbReference type="PROSITE" id="PS50106"/>
    </source>
</evidence>
<dbReference type="KEGG" id="rip:RIEPE_0024"/>